<dbReference type="EMBL" id="ALWO02000037">
    <property type="protein sequence ID" value="EOZ95530.1"/>
    <property type="molecule type" value="Genomic_DNA"/>
</dbReference>
<comment type="caution">
    <text evidence="1">The sequence shown here is derived from an EMBL/GenBank/DDBJ whole genome shotgun (WGS) entry which is preliminary data.</text>
</comment>
<proteinExistence type="predicted"/>
<dbReference type="RefSeq" id="WP_016255236.1">
    <property type="nucleotide sequence ID" value="NZ_ALWO02000037.1"/>
</dbReference>
<accession>S2DEV1</accession>
<evidence type="ECO:0000313" key="1">
    <source>
        <dbReference type="EMBL" id="EOZ95530.1"/>
    </source>
</evidence>
<sequence>MSKNLVISLLLFHCLSPIYGQSCGNDGFWKIGTTFGTKRLSSNCGDFNCHGFAAAYWESGLNNSFPAWNSAVPGNVTVTTPFRLSTGGPSENYFQNSSKYVQICNQSLTNVDVVSQNFGTSIGKHSLVRDKSTSSFGLKFISKYGSESPVIGHEFEATWYELNNAVKIEPDKFYAYVGKLPPNLILPQNQTNAFFNATRELCIF</sequence>
<dbReference type="STRING" id="1189612.A33Q_2892"/>
<name>S2DEV1_INDAL</name>
<dbReference type="OrthoDB" id="9851802at2"/>
<organism evidence="1 2">
    <name type="scientific">Indibacter alkaliphilus (strain CCUG 57479 / KCTC 22604 / LW1)</name>
    <dbReference type="NCBI Taxonomy" id="1189612"/>
    <lineage>
        <taxon>Bacteria</taxon>
        <taxon>Pseudomonadati</taxon>
        <taxon>Bacteroidota</taxon>
        <taxon>Cytophagia</taxon>
        <taxon>Cytophagales</taxon>
        <taxon>Cyclobacteriaceae</taxon>
    </lineage>
</organism>
<evidence type="ECO:0000313" key="2">
    <source>
        <dbReference type="Proteomes" id="UP000006073"/>
    </source>
</evidence>
<keyword evidence="2" id="KW-1185">Reference proteome</keyword>
<protein>
    <submittedName>
        <fullName evidence="1">Uncharacterized protein</fullName>
    </submittedName>
</protein>
<reference evidence="1 2" key="1">
    <citation type="journal article" date="2013" name="Genome Announc.">
        <title>Draft Genome Sequence of Indibacter alkaliphilus Strain LW1T, Isolated from Lonar Lake, a Haloalkaline Lake in the Buldana District of Maharashtra, India.</title>
        <authorList>
            <person name="Singh A."/>
            <person name="Kumar Jangir P."/>
            <person name="Sharma R."/>
            <person name="Singh A."/>
            <person name="Kumar Pinnaka A."/>
            <person name="Shivaji S."/>
        </authorList>
    </citation>
    <scope>NUCLEOTIDE SEQUENCE [LARGE SCALE GENOMIC DNA]</scope>
    <source>
        <strain evidence="2">CCUG 57479 / KCTC 22604 / LW1</strain>
    </source>
</reference>
<gene>
    <name evidence="1" type="ORF">A33Q_2892</name>
</gene>
<dbReference type="AlphaFoldDB" id="S2DEV1"/>
<dbReference type="Proteomes" id="UP000006073">
    <property type="component" value="Unassembled WGS sequence"/>
</dbReference>